<name>A0A1C7D719_9SPHN</name>
<keyword evidence="1" id="KW-0732">Signal</keyword>
<evidence type="ECO:0000313" key="3">
    <source>
        <dbReference type="Proteomes" id="UP000092698"/>
    </source>
</evidence>
<evidence type="ECO:0000313" key="2">
    <source>
        <dbReference type="EMBL" id="ANU07245.1"/>
    </source>
</evidence>
<organism evidence="2 3">
    <name type="scientific">Paraurantiacibacter namhicola</name>
    <dbReference type="NCBI Taxonomy" id="645517"/>
    <lineage>
        <taxon>Bacteria</taxon>
        <taxon>Pseudomonadati</taxon>
        <taxon>Pseudomonadota</taxon>
        <taxon>Alphaproteobacteria</taxon>
        <taxon>Sphingomonadales</taxon>
        <taxon>Erythrobacteraceae</taxon>
        <taxon>Paraurantiacibacter</taxon>
    </lineage>
</organism>
<dbReference type="EMBL" id="CP016545">
    <property type="protein sequence ID" value="ANU07245.1"/>
    <property type="molecule type" value="Genomic_DNA"/>
</dbReference>
<protein>
    <recommendedName>
        <fullName evidence="4">Lipoprotein</fullName>
    </recommendedName>
</protein>
<feature type="chain" id="PRO_5008884350" description="Lipoprotein" evidence="1">
    <location>
        <begin position="28"/>
        <end position="187"/>
    </location>
</feature>
<evidence type="ECO:0000256" key="1">
    <source>
        <dbReference type="SAM" id="SignalP"/>
    </source>
</evidence>
<keyword evidence="3" id="KW-1185">Reference proteome</keyword>
<dbReference type="AlphaFoldDB" id="A0A1C7D719"/>
<gene>
    <name evidence="2" type="ORF">A6F65_00935</name>
</gene>
<dbReference type="Proteomes" id="UP000092698">
    <property type="component" value="Chromosome"/>
</dbReference>
<feature type="signal peptide" evidence="1">
    <location>
        <begin position="1"/>
        <end position="27"/>
    </location>
</feature>
<dbReference type="STRING" id="645517.A6F65_00935"/>
<dbReference type="PROSITE" id="PS51257">
    <property type="entry name" value="PROKAR_LIPOPROTEIN"/>
    <property type="match status" value="1"/>
</dbReference>
<sequence>MRLRPTMLKSALLAPVLLALSACGSDAETADGDTAAADASAVDAEGAVAAEAPETETAAAPDTPAQSDMISFDTARDLTVTEFAEEAAKRLKDQESWQPGAPVTITGPVAGIILDEPPETYLTFGPDQARPIMFAIMRQPFAAEMQYQKEGFYSSDRRAAITCRGPVTRVQGDGPLVIDACDPLYRF</sequence>
<evidence type="ECO:0008006" key="4">
    <source>
        <dbReference type="Google" id="ProtNLM"/>
    </source>
</evidence>
<dbReference type="RefSeq" id="WP_067786365.1">
    <property type="nucleotide sequence ID" value="NZ_CP016545.1"/>
</dbReference>
<reference evidence="2 3" key="1">
    <citation type="submission" date="2016-07" db="EMBL/GenBank/DDBJ databases">
        <title>Complete genome sequence of Altererythrobacter namhicola JCM 16345T, containing esterase-encoding genes.</title>
        <authorList>
            <person name="Cheng H."/>
            <person name="Wu Y.-H."/>
            <person name="Jian S.-L."/>
            <person name="Huo Y.-Y."/>
            <person name="Wang C.-S."/>
            <person name="Xu X.-W."/>
        </authorList>
    </citation>
    <scope>NUCLEOTIDE SEQUENCE [LARGE SCALE GENOMIC DNA]</scope>
    <source>
        <strain evidence="2 3">JCM 16345</strain>
    </source>
</reference>
<accession>A0A1C7D719</accession>
<dbReference type="KEGG" id="anh:A6F65_00935"/>
<proteinExistence type="predicted"/>